<sequence>MLDCSEKSRAKPGVELIPELINIELKRFRATDAYQTGTEPLNPNFRVITLKGKLVKKNAHFSLILVSFP</sequence>
<accession>B8HK75</accession>
<gene>
    <name evidence="1" type="ordered locus">Cyan7425_4515</name>
</gene>
<name>B8HK75_CYAP4</name>
<dbReference type="KEGG" id="cyn:Cyan7425_4515"/>
<proteinExistence type="predicted"/>
<dbReference type="AlphaFoldDB" id="B8HK75"/>
<evidence type="ECO:0000313" key="1">
    <source>
        <dbReference type="EMBL" id="ACL46825.1"/>
    </source>
</evidence>
<protein>
    <submittedName>
        <fullName evidence="1">Uncharacterized protein</fullName>
    </submittedName>
</protein>
<dbReference type="STRING" id="395961.Cyan7425_4515"/>
<organism evidence="1">
    <name type="scientific">Cyanothece sp. (strain PCC 7425 / ATCC 29141)</name>
    <dbReference type="NCBI Taxonomy" id="395961"/>
    <lineage>
        <taxon>Bacteria</taxon>
        <taxon>Bacillati</taxon>
        <taxon>Cyanobacteriota</taxon>
        <taxon>Cyanophyceae</taxon>
        <taxon>Gomontiellales</taxon>
        <taxon>Cyanothecaceae</taxon>
        <taxon>Cyanothece</taxon>
    </lineage>
</organism>
<dbReference type="HOGENOM" id="CLU_2768920_0_0_3"/>
<dbReference type="EMBL" id="CP001344">
    <property type="protein sequence ID" value="ACL46825.1"/>
    <property type="molecule type" value="Genomic_DNA"/>
</dbReference>
<reference evidence="1" key="1">
    <citation type="submission" date="2009-01" db="EMBL/GenBank/DDBJ databases">
        <title>Complete sequence of chromosome Cyanothece sp. PCC 7425.</title>
        <authorList>
            <consortium name="US DOE Joint Genome Institute"/>
            <person name="Lucas S."/>
            <person name="Copeland A."/>
            <person name="Lapidus A."/>
            <person name="Glavina del Rio T."/>
            <person name="Dalin E."/>
            <person name="Tice H."/>
            <person name="Bruce D."/>
            <person name="Goodwin L."/>
            <person name="Pitluck S."/>
            <person name="Sims D."/>
            <person name="Meineke L."/>
            <person name="Brettin T."/>
            <person name="Detter J.C."/>
            <person name="Han C."/>
            <person name="Larimer F."/>
            <person name="Land M."/>
            <person name="Hauser L."/>
            <person name="Kyrpides N."/>
            <person name="Ovchinnikova G."/>
            <person name="Liberton M."/>
            <person name="Stoeckel J."/>
            <person name="Banerjee A."/>
            <person name="Singh A."/>
            <person name="Page L."/>
            <person name="Sato H."/>
            <person name="Zhao L."/>
            <person name="Sherman L."/>
            <person name="Pakrasi H."/>
            <person name="Richardson P."/>
        </authorList>
    </citation>
    <scope>NUCLEOTIDE SEQUENCE</scope>
    <source>
        <strain evidence="1">PCC 7425</strain>
    </source>
</reference>